<dbReference type="PANTHER" id="PTHR33121">
    <property type="entry name" value="CYCLIC DI-GMP PHOSPHODIESTERASE PDEF"/>
    <property type="match status" value="1"/>
</dbReference>
<dbReference type="InterPro" id="IPR012434">
    <property type="entry name" value="DUF1631"/>
</dbReference>
<organism evidence="3 4">
    <name type="scientific">Methylomonas subterranea</name>
    <dbReference type="NCBI Taxonomy" id="2952225"/>
    <lineage>
        <taxon>Bacteria</taxon>
        <taxon>Pseudomonadati</taxon>
        <taxon>Pseudomonadota</taxon>
        <taxon>Gammaproteobacteria</taxon>
        <taxon>Methylococcales</taxon>
        <taxon>Methylococcaceae</taxon>
        <taxon>Methylomonas</taxon>
    </lineage>
</organism>
<proteinExistence type="predicted"/>
<evidence type="ECO:0000259" key="1">
    <source>
        <dbReference type="PROSITE" id="PS50883"/>
    </source>
</evidence>
<keyword evidence="4" id="KW-1185">Reference proteome</keyword>
<dbReference type="NCBIfam" id="TIGR00254">
    <property type="entry name" value="GGDEF"/>
    <property type="match status" value="1"/>
</dbReference>
<dbReference type="Gene3D" id="3.30.70.270">
    <property type="match status" value="1"/>
</dbReference>
<dbReference type="SUPFAM" id="SSF55073">
    <property type="entry name" value="Nucleotide cyclase"/>
    <property type="match status" value="1"/>
</dbReference>
<feature type="domain" description="GGDEF" evidence="2">
    <location>
        <begin position="866"/>
        <end position="999"/>
    </location>
</feature>
<reference evidence="3 4" key="1">
    <citation type="submission" date="2022-07" db="EMBL/GenBank/DDBJ databases">
        <title>Methylomonas rivi sp. nov., Methylomonas rosea sp. nov., Methylomonas aureus sp. nov. and Methylomonas subterranea sp. nov., four novel methanotrophs isolated from a freshwater creek and the deep terrestrial subsurface.</title>
        <authorList>
            <person name="Abin C."/>
            <person name="Sankaranarayanan K."/>
            <person name="Garner C."/>
            <person name="Sindelar R."/>
            <person name="Kotary K."/>
            <person name="Garner R."/>
            <person name="Barclay S."/>
            <person name="Lawson P."/>
            <person name="Krumholz L."/>
        </authorList>
    </citation>
    <scope>NUCLEOTIDE SEQUENCE [LARGE SCALE GENOMIC DNA]</scope>
    <source>
        <strain evidence="3 4">SURF-2</strain>
    </source>
</reference>
<dbReference type="PANTHER" id="PTHR33121:SF23">
    <property type="entry name" value="CYCLIC DI-GMP PHOSPHODIESTERASE PDEB"/>
    <property type="match status" value="1"/>
</dbReference>
<dbReference type="Gene3D" id="2.40.10.220">
    <property type="entry name" value="predicted glycosyltransferase like domains"/>
    <property type="match status" value="1"/>
</dbReference>
<feature type="domain" description="EAL" evidence="1">
    <location>
        <begin position="1010"/>
        <end position="1266"/>
    </location>
</feature>
<dbReference type="SUPFAM" id="SSF141371">
    <property type="entry name" value="PilZ domain-like"/>
    <property type="match status" value="1"/>
</dbReference>
<dbReference type="RefSeq" id="WP_256601742.1">
    <property type="nucleotide sequence ID" value="NZ_JANIBJ010000011.1"/>
</dbReference>
<name>A0ABT1TEV6_9GAMM</name>
<dbReference type="PROSITE" id="PS50883">
    <property type="entry name" value="EAL"/>
    <property type="match status" value="1"/>
</dbReference>
<dbReference type="Proteomes" id="UP001524499">
    <property type="component" value="Unassembled WGS sequence"/>
</dbReference>
<dbReference type="SMART" id="SM00267">
    <property type="entry name" value="GGDEF"/>
    <property type="match status" value="1"/>
</dbReference>
<dbReference type="InterPro" id="IPR009875">
    <property type="entry name" value="PilZ_domain"/>
</dbReference>
<dbReference type="InterPro" id="IPR029787">
    <property type="entry name" value="Nucleotide_cyclase"/>
</dbReference>
<dbReference type="CDD" id="cd01948">
    <property type="entry name" value="EAL"/>
    <property type="match status" value="1"/>
</dbReference>
<dbReference type="Pfam" id="PF07238">
    <property type="entry name" value="PilZ"/>
    <property type="match status" value="1"/>
</dbReference>
<dbReference type="Pfam" id="PF00563">
    <property type="entry name" value="EAL"/>
    <property type="match status" value="1"/>
</dbReference>
<dbReference type="InterPro" id="IPR043128">
    <property type="entry name" value="Rev_trsase/Diguanyl_cyclase"/>
</dbReference>
<protein>
    <submittedName>
        <fullName evidence="3">DUF1631 family protein</fullName>
    </submittedName>
</protein>
<dbReference type="InterPro" id="IPR035919">
    <property type="entry name" value="EAL_sf"/>
</dbReference>
<dbReference type="CDD" id="cd01949">
    <property type="entry name" value="GGDEF"/>
    <property type="match status" value="1"/>
</dbReference>
<dbReference type="EMBL" id="JANIBJ010000011">
    <property type="protein sequence ID" value="MCQ8103991.1"/>
    <property type="molecule type" value="Genomic_DNA"/>
</dbReference>
<dbReference type="PROSITE" id="PS50887">
    <property type="entry name" value="GGDEF"/>
    <property type="match status" value="1"/>
</dbReference>
<dbReference type="SMART" id="SM00052">
    <property type="entry name" value="EAL"/>
    <property type="match status" value="1"/>
</dbReference>
<evidence type="ECO:0000313" key="3">
    <source>
        <dbReference type="EMBL" id="MCQ8103991.1"/>
    </source>
</evidence>
<dbReference type="Pfam" id="PF00990">
    <property type="entry name" value="GGDEF"/>
    <property type="match status" value="1"/>
</dbReference>
<dbReference type="InterPro" id="IPR001633">
    <property type="entry name" value="EAL_dom"/>
</dbReference>
<dbReference type="InterPro" id="IPR050706">
    <property type="entry name" value="Cyclic-di-GMP_PDE-like"/>
</dbReference>
<dbReference type="Pfam" id="PF07793">
    <property type="entry name" value="DUF1631"/>
    <property type="match status" value="1"/>
</dbReference>
<sequence>MRSKSNKIKQRRYIRYAIELKAVLVVDEFQRFECLLLDFCAHGLFLRITQANFEISLPKNVKIQFRIVSEQGLQAFEVAAQVMHHSGNGIGVLIDNMPLTTFNALKSQMVPGIGTSTDFDGSGRSQAYGRFKLFLTQALLELLEKLVLNFFEMLSQNLTRVNLHSEYFASRSELDDLVTTLKLNIETCTSEFCHSVVEQIDSITDNSQKKEDITSFDRPLSLVEKEDFEDWLNMSAVIRKLSNQYEDPINQVTRELSRIFGRSKTTINNPVTPAILCDCWREILLQFNLDNNKKKALYSCFGRSLFESLPVFYQQVDSSLKTQGSLVGKYLDDQAGVSNKRALNSGRSANRDGNAAASSRVNLTTREPYQPAAVHIVSKLFDILQEVSLSRVDEPGFTDASEGGSAFSVNNNYFDPNEICLAIAQLQQHAGDGKIHQNYAAFKNSLQDILKKLSDKPKVFSPNDGNRLNIYGKFFETLLNDSGIPSDLKPYFESIHLPLMLLPLQGNEFLESESNPAKNIINNLAVLGQAVNGHKTAKANSIKEFMSDFTGRIARDAPANPDIWLELEKEIDSFTKNIKKTVDSRINHIIEIHKGQQKLALAKQAIQDEIDKRIAGKAVPIVIPMLLDAGWRNLLVFAELNKEKQGDKIRSYLNVIDDLMFWLYEQDSVVRIQASSIQTTLTFIEDELSSSATTARERKQVLDELTALLLGSGNPKVRKPLQTIKVAKQNSDDVAQSLGSTDELDLLIEQLVVGDWLRIKHEHDWFEPMKLVWIGHAPAVYVFVNTEGLKSLQFNKAGLVTLFRQGSAEKTESLDLPLTERTSTSMLQNMHEKFVFNATHDPDTNLITRDEFIKQLKNEMPKLNQVQHVLCHIEVLDFRLVTNLCGLSGSQQMLKMITQRMADQLRTADLFARLGDKSFAILFKNCSTDEGYELSKQLIKLVGETHFKWQEISLPITLSIGLRPFAEDCVDVYQLLQQADAASLSAERSGRGNVLVFAGDDENLQYQNKLLEWIGQIDTVFSDDRLFARCQMIAPIEADKESHIHYEILLGIKDEEGNIIPPDHFIPAVERSKRMHEVDMWVVNTVFDWIEKNRLSFDSMDGFSINLSGQSLNSEEFLQFLQTLLEAAMFPVEKLVFEITETVASENLAFTKKFINAIKTFGCKFSLDDFGSGYSSYAYLKNLNVDFLKIDGAFVKELATNKADLAIVKSMNEIAHSLNLKTIAEYVESAEIKDVLKQIGVDYGQGYFIHKPMPLKELVVPPKGESELFYFEDNSFWEV</sequence>
<dbReference type="InterPro" id="IPR000160">
    <property type="entry name" value="GGDEF_dom"/>
</dbReference>
<dbReference type="Gene3D" id="3.20.20.450">
    <property type="entry name" value="EAL domain"/>
    <property type="match status" value="1"/>
</dbReference>
<gene>
    <name evidence="3" type="ORF">NP590_07735</name>
</gene>
<dbReference type="SUPFAM" id="SSF141868">
    <property type="entry name" value="EAL domain-like"/>
    <property type="match status" value="1"/>
</dbReference>
<evidence type="ECO:0000259" key="2">
    <source>
        <dbReference type="PROSITE" id="PS50887"/>
    </source>
</evidence>
<evidence type="ECO:0000313" key="4">
    <source>
        <dbReference type="Proteomes" id="UP001524499"/>
    </source>
</evidence>
<comment type="caution">
    <text evidence="3">The sequence shown here is derived from an EMBL/GenBank/DDBJ whole genome shotgun (WGS) entry which is preliminary data.</text>
</comment>
<accession>A0ABT1TEV6</accession>